<dbReference type="EMBL" id="PYQT01000012">
    <property type="protein sequence ID" value="PSY41693.1"/>
    <property type="molecule type" value="Genomic_DNA"/>
</dbReference>
<name>A0ABX5HHL8_ESCAL</name>
<gene>
    <name evidence="1" type="ORF">C7B09_12310</name>
</gene>
<organism evidence="1 2">
    <name type="scientific">Escherichia albertii</name>
    <dbReference type="NCBI Taxonomy" id="208962"/>
    <lineage>
        <taxon>Bacteria</taxon>
        <taxon>Pseudomonadati</taxon>
        <taxon>Pseudomonadota</taxon>
        <taxon>Gammaproteobacteria</taxon>
        <taxon>Enterobacterales</taxon>
        <taxon>Enterobacteriaceae</taxon>
        <taxon>Escherichia</taxon>
    </lineage>
</organism>
<dbReference type="InterPro" id="IPR022385">
    <property type="entry name" value="Rhs_assc_core"/>
</dbReference>
<comment type="caution">
    <text evidence="1">The sequence shown here is derived from an EMBL/GenBank/DDBJ whole genome shotgun (WGS) entry which is preliminary data.</text>
</comment>
<dbReference type="PANTHER" id="PTHR32305">
    <property type="match status" value="1"/>
</dbReference>
<accession>A0ABX5HHL8</accession>
<dbReference type="PRINTS" id="PR00394">
    <property type="entry name" value="RHSPROTEIN"/>
</dbReference>
<dbReference type="PANTHER" id="PTHR32305:SF15">
    <property type="entry name" value="PROTEIN RHSA-RELATED"/>
    <property type="match status" value="1"/>
</dbReference>
<proteinExistence type="predicted"/>
<evidence type="ECO:0000313" key="2">
    <source>
        <dbReference type="Proteomes" id="UP000240382"/>
    </source>
</evidence>
<evidence type="ECO:0000313" key="1">
    <source>
        <dbReference type="EMBL" id="PSY41693.1"/>
    </source>
</evidence>
<dbReference type="Proteomes" id="UP000240382">
    <property type="component" value="Unassembled WGS sequence"/>
</dbReference>
<protein>
    <submittedName>
        <fullName evidence="1">Rhs family protein</fullName>
    </submittedName>
</protein>
<dbReference type="Pfam" id="PF14412">
    <property type="entry name" value="AHH"/>
    <property type="match status" value="1"/>
</dbReference>
<reference evidence="1 2" key="1">
    <citation type="submission" date="2018-03" db="EMBL/GenBank/DDBJ databases">
        <title>Whole Genome Sequencing of Escherichia coli isolates from wildlife.</title>
        <authorList>
            <person name="Whitehouse C.A."/>
            <person name="Lacher D.W."/>
            <person name="Mammel M.K."/>
            <person name="Barnaba T."/>
            <person name="Lorch J.M."/>
        </authorList>
    </citation>
    <scope>NUCLEOTIDE SEQUENCE [LARGE SCALE GENOMIC DNA]</scope>
    <source>
        <strain evidence="1 2">20507-2</strain>
    </source>
</reference>
<keyword evidence="2" id="KW-1185">Reference proteome</keyword>
<dbReference type="NCBIfam" id="TIGR01643">
    <property type="entry name" value="YD_repeat_2x"/>
    <property type="match status" value="1"/>
</dbReference>
<dbReference type="InterPro" id="IPR006530">
    <property type="entry name" value="YD"/>
</dbReference>
<dbReference type="InterPro" id="IPR031325">
    <property type="entry name" value="RHS_repeat"/>
</dbReference>
<sequence>MTAQSITRKEHRPAVMRFRWDSHDRLTGLVNWRGEQWEYRYDALGRRTEKSCEQKGIRITWLWDGDTPAEEREYRHGELWRVRQSVYNGFELLAQHEQWREGEAGETWRRETRYAVSSQAGEPVALFSGNGECVWRKLERSLWGVKLWETGENPRDPGLLFAGQMVDSESGLAYNRFRYYSAETACYLTSDPIGLAGGLNLYSYVPNPLNWIDPLGLTSCQLSAAMEKNGTPRPANSAAHHIVPETAKGARPARDILNKHGIDINGPDNGVFLPNRNNTDGMSGVLHNGKHPDDYISAINERIRNADKLGGKQEVINELGRINDILSGANRNSSWYTILL</sequence>
<dbReference type="Pfam" id="PF05593">
    <property type="entry name" value="RHS_repeat"/>
    <property type="match status" value="1"/>
</dbReference>
<dbReference type="NCBIfam" id="TIGR03696">
    <property type="entry name" value="Rhs_assc_core"/>
    <property type="match status" value="1"/>
</dbReference>
<dbReference type="InterPro" id="IPR050708">
    <property type="entry name" value="T6SS_VgrG/RHS"/>
</dbReference>
<dbReference type="Gene3D" id="2.180.10.10">
    <property type="entry name" value="RHS repeat-associated core"/>
    <property type="match status" value="1"/>
</dbReference>
<dbReference type="InterPro" id="IPR032871">
    <property type="entry name" value="AHH_dom_containing"/>
</dbReference>